<comment type="caution">
    <text evidence="4">The sequence shown here is derived from an EMBL/GenBank/DDBJ whole genome shotgun (WGS) entry which is preliminary data.</text>
</comment>
<dbReference type="AlphaFoldDB" id="A0ABD5ZCN6"/>
<organism evidence="4 5">
    <name type="scientific">Haloferax namakaokahaiae</name>
    <dbReference type="NCBI Taxonomy" id="1748331"/>
    <lineage>
        <taxon>Archaea</taxon>
        <taxon>Methanobacteriati</taxon>
        <taxon>Methanobacteriota</taxon>
        <taxon>Stenosarchaea group</taxon>
        <taxon>Halobacteria</taxon>
        <taxon>Halobacteriales</taxon>
        <taxon>Haloferacaceae</taxon>
        <taxon>Haloferax</taxon>
    </lineage>
</organism>
<dbReference type="InterPro" id="IPR000644">
    <property type="entry name" value="CBS_dom"/>
</dbReference>
<keyword evidence="5" id="KW-1185">Reference proteome</keyword>
<evidence type="ECO:0000256" key="2">
    <source>
        <dbReference type="PROSITE-ProRule" id="PRU00703"/>
    </source>
</evidence>
<name>A0ABD5ZCN6_9EURY</name>
<keyword evidence="1 2" id="KW-0129">CBS domain</keyword>
<feature type="domain" description="CBS" evidence="3">
    <location>
        <begin position="12"/>
        <end position="71"/>
    </location>
</feature>
<proteinExistence type="predicted"/>
<dbReference type="SMART" id="SM00116">
    <property type="entry name" value="CBS"/>
    <property type="match status" value="2"/>
</dbReference>
<evidence type="ECO:0000256" key="1">
    <source>
        <dbReference type="ARBA" id="ARBA00023122"/>
    </source>
</evidence>
<evidence type="ECO:0000259" key="3">
    <source>
        <dbReference type="PROSITE" id="PS51371"/>
    </source>
</evidence>
<dbReference type="EMBL" id="JBHTAA010000002">
    <property type="protein sequence ID" value="MFC7203032.1"/>
    <property type="molecule type" value="Genomic_DNA"/>
</dbReference>
<dbReference type="Pfam" id="PF00571">
    <property type="entry name" value="CBS"/>
    <property type="match status" value="2"/>
</dbReference>
<sequence length="136" mass="14534">MEQERTAVTRLMTPEVLTVTTDASVEEAAKTLLAEDIGSLVVVDETGRPVGMFTTTDLAEFVSDSGTPGDTTVSQYMTNRVVSIGTHDSIRDAAAKMIRHGIHHLPVTDEQGSVAGMLSTMDLTSHFSYTGGTDMI</sequence>
<reference evidence="4 5" key="1">
    <citation type="journal article" date="2019" name="Int. J. Syst. Evol. Microbiol.">
        <title>The Global Catalogue of Microorganisms (GCM) 10K type strain sequencing project: providing services to taxonomists for standard genome sequencing and annotation.</title>
        <authorList>
            <consortium name="The Broad Institute Genomics Platform"/>
            <consortium name="The Broad Institute Genome Sequencing Center for Infectious Disease"/>
            <person name="Wu L."/>
            <person name="Ma J."/>
        </authorList>
    </citation>
    <scope>NUCLEOTIDE SEQUENCE [LARGE SCALE GENOMIC DNA]</scope>
    <source>
        <strain evidence="4 5">DSM 29988</strain>
    </source>
</reference>
<dbReference type="Gene3D" id="3.10.580.10">
    <property type="entry name" value="CBS-domain"/>
    <property type="match status" value="1"/>
</dbReference>
<dbReference type="PROSITE" id="PS51371">
    <property type="entry name" value="CBS"/>
    <property type="match status" value="2"/>
</dbReference>
<gene>
    <name evidence="4" type="ORF">ACFQJC_05875</name>
</gene>
<dbReference type="PANTHER" id="PTHR43080:SF2">
    <property type="entry name" value="CBS DOMAIN-CONTAINING PROTEIN"/>
    <property type="match status" value="1"/>
</dbReference>
<dbReference type="CDD" id="cd09836">
    <property type="entry name" value="CBS_pair_arch"/>
    <property type="match status" value="1"/>
</dbReference>
<dbReference type="SUPFAM" id="SSF54631">
    <property type="entry name" value="CBS-domain pair"/>
    <property type="match status" value="1"/>
</dbReference>
<evidence type="ECO:0000313" key="4">
    <source>
        <dbReference type="EMBL" id="MFC7203032.1"/>
    </source>
</evidence>
<protein>
    <submittedName>
        <fullName evidence="4">CBS domain-containing protein</fullName>
    </submittedName>
</protein>
<accession>A0ABD5ZCN6</accession>
<dbReference type="InterPro" id="IPR046342">
    <property type="entry name" value="CBS_dom_sf"/>
</dbReference>
<dbReference type="RefSeq" id="WP_390222348.1">
    <property type="nucleotide sequence ID" value="NZ_JBHTAA010000002.1"/>
</dbReference>
<dbReference type="InterPro" id="IPR051257">
    <property type="entry name" value="Diverse_CBS-Domain"/>
</dbReference>
<dbReference type="Proteomes" id="UP001596481">
    <property type="component" value="Unassembled WGS sequence"/>
</dbReference>
<evidence type="ECO:0000313" key="5">
    <source>
        <dbReference type="Proteomes" id="UP001596481"/>
    </source>
</evidence>
<feature type="domain" description="CBS" evidence="3">
    <location>
        <begin position="77"/>
        <end position="135"/>
    </location>
</feature>
<dbReference type="PANTHER" id="PTHR43080">
    <property type="entry name" value="CBS DOMAIN-CONTAINING PROTEIN CBSX3, MITOCHONDRIAL"/>
    <property type="match status" value="1"/>
</dbReference>